<dbReference type="Gene3D" id="2.60.40.10">
    <property type="entry name" value="Immunoglobulins"/>
    <property type="match status" value="1"/>
</dbReference>
<sequence length="857" mass="90523">MDDAGNVGSTDSQTVVVDASVPVNSITVDTLFSADTTPTITGTYANAMKGNDFIQVTVNGKTYTQGDGYLTVNTTNKTWSLQIPDTDAMNVAGNADVKYDITAEIIAAAGGKVADATSEELTIFKNVSINAGPNPDYVDQKPLLNGLIKLGTNESLEVKIYDNDGVLVRTFSSINGANSIDGLTIDTVANTWKIVNANWGANQLEGGNYTAKASVVTKDGSGGQSSTDQAITVIEPKVIPVDNKADDSDIGSKIYALDDGGYLLVWAQNQTKSTETNGTSNYDLVAQRYDQTGQKVGGFIKITDTPTGGSANSEGYGDRMDMWDSYGGFNVYIDANSHLTIAYTASQGQKGFVKVYDDAMNLLSTSQVSGGDYYFGFNTVATSNGNVVVYTSGTLQNYNVYFSGSNNNYATSTKLTNETNGGNGYIYGASQTPAGAAIGNKASNIESLSAISLGGSKVLIQYADFTATNINPTKQNLMVVDYASDGKATIVTSMVANIFDNGWQVGAKSFALKEGGFVSLWASNHESATAATGTAAKGTMDGFDVYARRFNYDDVTKTITALDAQEKRVNTTTDGVNGVGYSTMATGHMSGVALEHGGYVIVWTKMLSNTLSEVYSQSFDAAGNKLGGETLVSTQTVDGTGSVDTLPYVAALADGGYVVTWTNSNQDYKVNSLTADIKSVIVNADGSIRGEGEAPSMSAKYLTGEGELIGTDGVNTLDGRHGATVMEAGNGNDYIIIKDTNFDLIDGGTGSDTLVWDSKADLNLGDILSKVNSIETIYLGDENANTLTISIDDLLSISSTDMLVVQGGDTDLVKLVDQDGWVSAGTQTYRGEVYQVYTHQENIDAMLWIQHNIDVIG</sequence>
<dbReference type="Proteomes" id="UP001164081">
    <property type="component" value="Chromosome"/>
</dbReference>
<evidence type="ECO:0000313" key="2">
    <source>
        <dbReference type="Proteomes" id="UP001164081"/>
    </source>
</evidence>
<dbReference type="SUPFAM" id="SSF51120">
    <property type="entry name" value="beta-Roll"/>
    <property type="match status" value="1"/>
</dbReference>
<evidence type="ECO:0000313" key="1">
    <source>
        <dbReference type="EMBL" id="UYF75245.1"/>
    </source>
</evidence>
<accession>A0AA46PHI5</accession>
<dbReference type="InterPro" id="IPR013783">
    <property type="entry name" value="Ig-like_fold"/>
</dbReference>
<dbReference type="RefSeq" id="WP_263503618.1">
    <property type="nucleotide sequence ID" value="NZ_CP089044.1"/>
</dbReference>
<dbReference type="AlphaFoldDB" id="A0AA46PHI5"/>
<name>A0AA46PHI5_9GAMM</name>
<organism evidence="1 2">
    <name type="scientific">Acinetobacter ursingii</name>
    <dbReference type="NCBI Taxonomy" id="108980"/>
    <lineage>
        <taxon>Bacteria</taxon>
        <taxon>Pseudomonadati</taxon>
        <taxon>Pseudomonadota</taxon>
        <taxon>Gammaproteobacteria</taxon>
        <taxon>Moraxellales</taxon>
        <taxon>Moraxellaceae</taxon>
        <taxon>Acinetobacter</taxon>
    </lineage>
</organism>
<protein>
    <submittedName>
        <fullName evidence="1">Uncharacterized protein</fullName>
    </submittedName>
</protein>
<dbReference type="InterPro" id="IPR011049">
    <property type="entry name" value="Serralysin-like_metalloprot_C"/>
</dbReference>
<reference evidence="1" key="1">
    <citation type="journal article" date="2022" name="J Glob Antimicrob Resist">
        <title>Comparative analysis of IMP-4- and OXA-58-containing plasmids of three carbapenemase-producing Acinetobacter ursingii strains in the Netherlands.</title>
        <authorList>
            <person name="Hendrickx A.P.A."/>
            <person name="Schade R.P."/>
            <person name="Landman F."/>
            <person name="Bosch T."/>
            <person name="Schouls L.M."/>
            <person name="van Dijk K."/>
        </authorList>
    </citation>
    <scope>NUCLEOTIDE SEQUENCE</scope>
    <source>
        <strain evidence="1">RIVM_C010761</strain>
    </source>
</reference>
<proteinExistence type="predicted"/>
<dbReference type="EMBL" id="CP089044">
    <property type="protein sequence ID" value="UYF75245.1"/>
    <property type="molecule type" value="Genomic_DNA"/>
</dbReference>
<gene>
    <name evidence="1" type="ORF">LSO58_15870</name>
</gene>